<sequence>MSVYSESVSYLISHMMNFQNGDNKYNKNSGNDVLQLIILSKLEFLFQFPFHKNYCMHVSIALLLSFSLELDNVCNVFIVRLQSH</sequence>
<proteinExistence type="predicted"/>
<dbReference type="AlphaFoldDB" id="A0A2P2LXQ4"/>
<dbReference type="EMBL" id="GGEC01042268">
    <property type="protein sequence ID" value="MBX22752.1"/>
    <property type="molecule type" value="Transcribed_RNA"/>
</dbReference>
<organism evidence="1">
    <name type="scientific">Rhizophora mucronata</name>
    <name type="common">Asiatic mangrove</name>
    <dbReference type="NCBI Taxonomy" id="61149"/>
    <lineage>
        <taxon>Eukaryota</taxon>
        <taxon>Viridiplantae</taxon>
        <taxon>Streptophyta</taxon>
        <taxon>Embryophyta</taxon>
        <taxon>Tracheophyta</taxon>
        <taxon>Spermatophyta</taxon>
        <taxon>Magnoliopsida</taxon>
        <taxon>eudicotyledons</taxon>
        <taxon>Gunneridae</taxon>
        <taxon>Pentapetalae</taxon>
        <taxon>rosids</taxon>
        <taxon>fabids</taxon>
        <taxon>Malpighiales</taxon>
        <taxon>Rhizophoraceae</taxon>
        <taxon>Rhizophora</taxon>
    </lineage>
</organism>
<name>A0A2P2LXQ4_RHIMU</name>
<accession>A0A2P2LXQ4</accession>
<evidence type="ECO:0000313" key="1">
    <source>
        <dbReference type="EMBL" id="MBX22752.1"/>
    </source>
</evidence>
<reference evidence="1" key="1">
    <citation type="submission" date="2018-02" db="EMBL/GenBank/DDBJ databases">
        <title>Rhizophora mucronata_Transcriptome.</title>
        <authorList>
            <person name="Meera S.P."/>
            <person name="Sreeshan A."/>
            <person name="Augustine A."/>
        </authorList>
    </citation>
    <scope>NUCLEOTIDE SEQUENCE</scope>
    <source>
        <tissue evidence="1">Leaf</tissue>
    </source>
</reference>
<protein>
    <submittedName>
        <fullName evidence="1">Intersectin-1-like</fullName>
    </submittedName>
</protein>